<dbReference type="Pfam" id="PF09368">
    <property type="entry name" value="Sas10"/>
    <property type="match status" value="1"/>
</dbReference>
<feature type="domain" description="Sas10 C-terminal" evidence="5">
    <location>
        <begin position="558"/>
        <end position="633"/>
    </location>
</feature>
<evidence type="ECO:0000313" key="6">
    <source>
        <dbReference type="EMBL" id="KAI9634763.1"/>
    </source>
</evidence>
<evidence type="ECO:0000256" key="1">
    <source>
        <dbReference type="ARBA" id="ARBA00004123"/>
    </source>
</evidence>
<reference evidence="6" key="1">
    <citation type="journal article" date="2022" name="G3 (Bethesda)">
        <title>High quality genome of the basidiomycete yeast Dioszegia hungarica PDD-24b-2 isolated from cloud water.</title>
        <authorList>
            <person name="Jarrige D."/>
            <person name="Haridas S."/>
            <person name="Bleykasten-Grosshans C."/>
            <person name="Joly M."/>
            <person name="Nadalig T."/>
            <person name="Sancelme M."/>
            <person name="Vuilleumier S."/>
            <person name="Grigoriev I.V."/>
            <person name="Amato P."/>
            <person name="Bringel F."/>
        </authorList>
    </citation>
    <scope>NUCLEOTIDE SEQUENCE</scope>
    <source>
        <strain evidence="6">PDD-24b-2</strain>
    </source>
</reference>
<feature type="compositionally biased region" description="Acidic residues" evidence="4">
    <location>
        <begin position="79"/>
        <end position="89"/>
    </location>
</feature>
<dbReference type="GO" id="GO:0000462">
    <property type="term" value="P:maturation of SSU-rRNA from tricistronic rRNA transcript (SSU-rRNA, 5.8S rRNA, LSU-rRNA)"/>
    <property type="evidence" value="ECO:0007669"/>
    <property type="project" value="TreeGrafter"/>
</dbReference>
<dbReference type="AlphaFoldDB" id="A0AA38H6B0"/>
<accession>A0AA38H6B0</accession>
<feature type="compositionally biased region" description="Basic and acidic residues" evidence="4">
    <location>
        <begin position="529"/>
        <end position="556"/>
    </location>
</feature>
<dbReference type="RefSeq" id="XP_052944540.1">
    <property type="nucleotide sequence ID" value="XM_053087437.1"/>
</dbReference>
<dbReference type="EMBL" id="JAKWFO010000006">
    <property type="protein sequence ID" value="KAI9634763.1"/>
    <property type="molecule type" value="Genomic_DNA"/>
</dbReference>
<feature type="compositionally biased region" description="Low complexity" evidence="4">
    <location>
        <begin position="406"/>
        <end position="416"/>
    </location>
</feature>
<gene>
    <name evidence="6" type="ORF">MKK02DRAFT_27920</name>
</gene>
<feature type="compositionally biased region" description="Acidic residues" evidence="4">
    <location>
        <begin position="315"/>
        <end position="326"/>
    </location>
</feature>
<name>A0AA38H6B0_9TREE</name>
<keyword evidence="7" id="KW-1185">Reference proteome</keyword>
<feature type="region of interest" description="Disordered" evidence="4">
    <location>
        <begin position="63"/>
        <end position="171"/>
    </location>
</feature>
<keyword evidence="3" id="KW-0539">Nucleus</keyword>
<feature type="compositionally biased region" description="Basic and acidic residues" evidence="4">
    <location>
        <begin position="145"/>
        <end position="171"/>
    </location>
</feature>
<comment type="similarity">
    <text evidence="2">Belongs to the SAS10 family.</text>
</comment>
<feature type="compositionally biased region" description="Basic and acidic residues" evidence="4">
    <location>
        <begin position="460"/>
        <end position="493"/>
    </location>
</feature>
<feature type="region of interest" description="Disordered" evidence="4">
    <location>
        <begin position="1"/>
        <end position="32"/>
    </location>
</feature>
<dbReference type="Proteomes" id="UP001164286">
    <property type="component" value="Unassembled WGS sequence"/>
</dbReference>
<evidence type="ECO:0000256" key="4">
    <source>
        <dbReference type="SAM" id="MobiDB-lite"/>
    </source>
</evidence>
<organism evidence="6 7">
    <name type="scientific">Dioszegia hungarica</name>
    <dbReference type="NCBI Taxonomy" id="4972"/>
    <lineage>
        <taxon>Eukaryota</taxon>
        <taxon>Fungi</taxon>
        <taxon>Dikarya</taxon>
        <taxon>Basidiomycota</taxon>
        <taxon>Agaricomycotina</taxon>
        <taxon>Tremellomycetes</taxon>
        <taxon>Tremellales</taxon>
        <taxon>Bulleribasidiaceae</taxon>
        <taxon>Dioszegia</taxon>
    </lineage>
</organism>
<dbReference type="PANTHER" id="PTHR13237:SF8">
    <property type="entry name" value="SOMETHING ABOUT SILENCING PROTEIN 10"/>
    <property type="match status" value="1"/>
</dbReference>
<feature type="compositionally biased region" description="Basic residues" evidence="4">
    <location>
        <begin position="385"/>
        <end position="394"/>
    </location>
</feature>
<evidence type="ECO:0000256" key="2">
    <source>
        <dbReference type="ARBA" id="ARBA00010979"/>
    </source>
</evidence>
<feature type="region of interest" description="Disordered" evidence="4">
    <location>
        <begin position="315"/>
        <end position="336"/>
    </location>
</feature>
<dbReference type="GO" id="GO:0032040">
    <property type="term" value="C:small-subunit processome"/>
    <property type="evidence" value="ECO:0007669"/>
    <property type="project" value="TreeGrafter"/>
</dbReference>
<dbReference type="PANTHER" id="PTHR13237">
    <property type="entry name" value="SOMETHING ABOUT SILENCING PROTEIN 10-RELATED"/>
    <property type="match status" value="1"/>
</dbReference>
<feature type="compositionally biased region" description="Basic and acidic residues" evidence="4">
    <location>
        <begin position="501"/>
        <end position="517"/>
    </location>
</feature>
<proteinExistence type="inferred from homology"/>
<sequence length="633" mass="71484">MGRKTKGQKTPSYGMAEGSSKGKRMESYEDTLEEGGVDDFMFKRDQIMFNPRDEVLDEDIADVGEEVMAIPGRKRKDQVEEEEEEEEEEVLPKQRKAKTKADVSGKGRFGKPIVDSDASESESGSGSSSEEEEGWGRQYYSVPSTRREKEKEGDYDEKREEERELEEREVRRLQRKAREALKAEDYGLEDEEVQEERQEVEEVVAVPESTDPAVLLTYMAVHEPVRLALAREWPLAVQKLERTQKGIKAMEADLEGQLHKGLGWLHYQTLLSYASTLAFYLHLSALPPAQRPDLPILQRLLELKKGLADLEELDFDAASDDEEDPLSENGWATDEEEEELQALLKKKELMEELMGGEEDEDWRDGGLEDGELDDLMADAEPEPKPKKKKAKKAKKAEPVMSTLEEPAFFSSKAAPAADDEYDLGDPTSLLDADAEDKDRRKRSLAFHTSKIASTANRRAAAREKRSGGDEDIPYRDRQAGRDAALRKQSHEVESEPLSLRDMTDGEKKRAREVRDEDGYYDLVKRKKTEAKEERAARHEAGEAERLQGLREIDKASGEGPRSLTRAIEKNKGLTPRRSKAGRNPRVKKRLAYEKAKQKVGSQRAVYKGGQASLGGKYAGEKTGISTVVKSRQF</sequence>
<evidence type="ECO:0000259" key="5">
    <source>
        <dbReference type="Pfam" id="PF09368"/>
    </source>
</evidence>
<feature type="region of interest" description="Disordered" evidence="4">
    <location>
        <begin position="354"/>
        <end position="604"/>
    </location>
</feature>
<protein>
    <submittedName>
        <fullName evidence="6">Sas10 C-terminal domain-containing protein</fullName>
    </submittedName>
</protein>
<comment type="caution">
    <text evidence="6">The sequence shown here is derived from an EMBL/GenBank/DDBJ whole genome shotgun (WGS) entry which is preliminary data.</text>
</comment>
<dbReference type="GeneID" id="77726642"/>
<comment type="subcellular location">
    <subcellularLocation>
        <location evidence="1">Nucleus</location>
    </subcellularLocation>
</comment>
<feature type="compositionally biased region" description="Basic residues" evidence="4">
    <location>
        <begin position="574"/>
        <end position="589"/>
    </location>
</feature>
<evidence type="ECO:0000313" key="7">
    <source>
        <dbReference type="Proteomes" id="UP001164286"/>
    </source>
</evidence>
<evidence type="ECO:0000256" key="3">
    <source>
        <dbReference type="ARBA" id="ARBA00023242"/>
    </source>
</evidence>
<dbReference type="InterPro" id="IPR018972">
    <property type="entry name" value="Sas10_C_dom"/>
</dbReference>
<feature type="compositionally biased region" description="Acidic residues" evidence="4">
    <location>
        <begin position="354"/>
        <end position="380"/>
    </location>
</feature>